<feature type="domain" description="Competence protein CoiA nuclease-like" evidence="2">
    <location>
        <begin position="109"/>
        <end position="205"/>
    </location>
</feature>
<gene>
    <name evidence="3" type="ORF">CAE01nite_20670</name>
</gene>
<organism evidence="3 4">
    <name type="scientific">Cellulomonas aerilata</name>
    <dbReference type="NCBI Taxonomy" id="515326"/>
    <lineage>
        <taxon>Bacteria</taxon>
        <taxon>Bacillati</taxon>
        <taxon>Actinomycetota</taxon>
        <taxon>Actinomycetes</taxon>
        <taxon>Micrococcales</taxon>
        <taxon>Cellulomonadaceae</taxon>
        <taxon>Cellulomonas</taxon>
    </lineage>
</organism>
<dbReference type="OrthoDB" id="4518752at2"/>
<dbReference type="Pfam" id="PF06054">
    <property type="entry name" value="CoiA_nuc"/>
    <property type="match status" value="1"/>
</dbReference>
<dbReference type="EMBL" id="BJYY01000013">
    <property type="protein sequence ID" value="GEO34342.1"/>
    <property type="molecule type" value="Genomic_DNA"/>
</dbReference>
<evidence type="ECO:0000313" key="4">
    <source>
        <dbReference type="Proteomes" id="UP000321181"/>
    </source>
</evidence>
<comment type="caution">
    <text evidence="3">The sequence shown here is derived from an EMBL/GenBank/DDBJ whole genome shotgun (WGS) entry which is preliminary data.</text>
</comment>
<keyword evidence="4" id="KW-1185">Reference proteome</keyword>
<feature type="region of interest" description="Disordered" evidence="1">
    <location>
        <begin position="443"/>
        <end position="532"/>
    </location>
</feature>
<dbReference type="AlphaFoldDB" id="A0A512DCZ7"/>
<protein>
    <recommendedName>
        <fullName evidence="2">Competence protein CoiA nuclease-like domain-containing protein</fullName>
    </recommendedName>
</protein>
<evidence type="ECO:0000259" key="2">
    <source>
        <dbReference type="Pfam" id="PF06054"/>
    </source>
</evidence>
<dbReference type="InterPro" id="IPR010330">
    <property type="entry name" value="CoiA_nuc"/>
</dbReference>
<proteinExistence type="predicted"/>
<accession>A0A512DCZ7</accession>
<reference evidence="3 4" key="1">
    <citation type="submission" date="2019-07" db="EMBL/GenBank/DDBJ databases">
        <title>Whole genome shotgun sequence of Cellulomonas aerilata NBRC 106308.</title>
        <authorList>
            <person name="Hosoyama A."/>
            <person name="Uohara A."/>
            <person name="Ohji S."/>
            <person name="Ichikawa N."/>
        </authorList>
    </citation>
    <scope>NUCLEOTIDE SEQUENCE [LARGE SCALE GENOMIC DNA]</scope>
    <source>
        <strain evidence="3 4">NBRC 106308</strain>
    </source>
</reference>
<dbReference type="Proteomes" id="UP000321181">
    <property type="component" value="Unassembled WGS sequence"/>
</dbReference>
<evidence type="ECO:0000256" key="1">
    <source>
        <dbReference type="SAM" id="MobiDB-lite"/>
    </source>
</evidence>
<evidence type="ECO:0000313" key="3">
    <source>
        <dbReference type="EMBL" id="GEO34342.1"/>
    </source>
</evidence>
<name>A0A512DCZ7_9CELL</name>
<feature type="region of interest" description="Disordered" evidence="1">
    <location>
        <begin position="1"/>
        <end position="37"/>
    </location>
</feature>
<sequence length="629" mass="68984">MCWDPAMVSTATTTDAPVLDGPSDGQSNRRRVHPDTTSAQVFARDTRLPLGSPLVHLERGQADAVRGAVRAGHLVCPIAGCPDPSFVVRGKTRRDHFAHRPGAVRHAPETIAHHTAKNLIGAWLRTELPGAVVHVDDQDIENGQRPDVLLTLPGGRRFAYEVQFAHLTPDDWQHRHDGYAAAGIRDVWLFGGHRYDHPTRAKHRLDGEVHLHSIFASVLATGHPMLLINPAEQTVALGAGPGVEEHLAARGVAPPTGWHHAHVHQRWVLDQLRAPGGVIDVPGTRRQLERAAADHADWATRAAARRAEQAAAERAFAEAQARRELVLAGARNLAAHMAERELQWADERAAAEAAYGRLPSVVDATGTEAELTLRTAPSQWRWRVLHALCQEGTAHTDASTLVHLMEPTSGTTQGTHELLTTYLRTLRRAGWVWFWGVHTPDKEPVHPLTRVGQRPAAEPTAKALQPRGRSGRVKGPPPQRHSPTPARASAKAASGTGRGTPALAVRRQAAASMQAPPRTSWQPSLLPGRTPPARLRRRADVIDQHPEYAQWAATQDWAWLQAAVEHHLLNDARLLVYLACHLSQSGPVHTLHLTDVSDDDFHTLLGALQRAGYLDVEEYAAGHRRWRAH</sequence>